<keyword evidence="7 9" id="KW-0811">Translocation</keyword>
<dbReference type="GO" id="GO:0008320">
    <property type="term" value="F:protein transmembrane transporter activity"/>
    <property type="evidence" value="ECO:0007669"/>
    <property type="project" value="UniProtKB-UniRule"/>
</dbReference>
<reference evidence="10 11" key="1">
    <citation type="submission" date="2016-11" db="EMBL/GenBank/DDBJ databases">
        <authorList>
            <person name="Jaros S."/>
            <person name="Januszkiewicz K."/>
            <person name="Wedrychowicz H."/>
        </authorList>
    </citation>
    <scope>NUCLEOTIDE SEQUENCE [LARGE SCALE GENOMIC DNA]</scope>
    <source>
        <strain evidence="10 11">DSM 15930</strain>
    </source>
</reference>
<evidence type="ECO:0000256" key="9">
    <source>
        <dbReference type="HAMAP-Rule" id="MF_00422"/>
    </source>
</evidence>
<comment type="function">
    <text evidence="9">Essential subunit of the Sec protein translocation channel SecYEG. Clamps together the 2 halves of SecY. May contact the channel plug during translocation.</text>
</comment>
<protein>
    <recommendedName>
        <fullName evidence="9">Protein translocase subunit SecE</fullName>
    </recommendedName>
</protein>
<dbReference type="InterPro" id="IPR001901">
    <property type="entry name" value="Translocase_SecE/Sec61-g"/>
</dbReference>
<gene>
    <name evidence="9" type="primary">secE</name>
    <name evidence="10" type="ORF">SAMN02746066_02100</name>
</gene>
<keyword evidence="5 9" id="KW-0653">Protein transport</keyword>
<evidence type="ECO:0000256" key="3">
    <source>
        <dbReference type="ARBA" id="ARBA00022475"/>
    </source>
</evidence>
<evidence type="ECO:0000256" key="2">
    <source>
        <dbReference type="ARBA" id="ARBA00022448"/>
    </source>
</evidence>
<name>A0A1M7J241_9FIRM</name>
<dbReference type="OrthoDB" id="9807958at2"/>
<dbReference type="Proteomes" id="UP000184038">
    <property type="component" value="Unassembled WGS sequence"/>
</dbReference>
<dbReference type="AlphaFoldDB" id="A0A1M7J241"/>
<dbReference type="Pfam" id="PF00584">
    <property type="entry name" value="SecE"/>
    <property type="match status" value="1"/>
</dbReference>
<dbReference type="GO" id="GO:0006605">
    <property type="term" value="P:protein targeting"/>
    <property type="evidence" value="ECO:0007669"/>
    <property type="project" value="UniProtKB-UniRule"/>
</dbReference>
<sequence length="71" mass="7675">MGDTANNTENAPKKSFFKGVKSEFKKIIWPDKQTLAKQSAAVVTISVVLGVVIAILDVAIQYGIEQILKIG</sequence>
<evidence type="ECO:0000313" key="11">
    <source>
        <dbReference type="Proteomes" id="UP000184038"/>
    </source>
</evidence>
<keyword evidence="11" id="KW-1185">Reference proteome</keyword>
<keyword evidence="4 9" id="KW-0812">Transmembrane</keyword>
<evidence type="ECO:0000256" key="6">
    <source>
        <dbReference type="ARBA" id="ARBA00022989"/>
    </source>
</evidence>
<evidence type="ECO:0000256" key="4">
    <source>
        <dbReference type="ARBA" id="ARBA00022692"/>
    </source>
</evidence>
<accession>A0A1M7J241</accession>
<dbReference type="InterPro" id="IPR005807">
    <property type="entry name" value="SecE_bac"/>
</dbReference>
<comment type="subcellular location">
    <subcellularLocation>
        <location evidence="9">Cell membrane</location>
        <topology evidence="9">Single-pass membrane protein</topology>
    </subcellularLocation>
    <subcellularLocation>
        <location evidence="1">Membrane</location>
    </subcellularLocation>
</comment>
<dbReference type="STRING" id="1120996.SAMN02746066_02100"/>
<dbReference type="PANTHER" id="PTHR33910">
    <property type="entry name" value="PROTEIN TRANSLOCASE SUBUNIT SECE"/>
    <property type="match status" value="1"/>
</dbReference>
<dbReference type="GO" id="GO:0065002">
    <property type="term" value="P:intracellular protein transmembrane transport"/>
    <property type="evidence" value="ECO:0007669"/>
    <property type="project" value="UniProtKB-UniRule"/>
</dbReference>
<evidence type="ECO:0000313" key="10">
    <source>
        <dbReference type="EMBL" id="SHM47144.1"/>
    </source>
</evidence>
<keyword evidence="2 9" id="KW-0813">Transport</keyword>
<dbReference type="NCBIfam" id="TIGR00964">
    <property type="entry name" value="secE_bact"/>
    <property type="match status" value="1"/>
</dbReference>
<dbReference type="GO" id="GO:0005886">
    <property type="term" value="C:plasma membrane"/>
    <property type="evidence" value="ECO:0007669"/>
    <property type="project" value="UniProtKB-SubCell"/>
</dbReference>
<dbReference type="GO" id="GO:0009306">
    <property type="term" value="P:protein secretion"/>
    <property type="evidence" value="ECO:0007669"/>
    <property type="project" value="UniProtKB-UniRule"/>
</dbReference>
<proteinExistence type="inferred from homology"/>
<keyword evidence="8 9" id="KW-0472">Membrane</keyword>
<dbReference type="RefSeq" id="WP_073287232.1">
    <property type="nucleotide sequence ID" value="NZ_FRCP01000010.1"/>
</dbReference>
<dbReference type="HAMAP" id="MF_00422">
    <property type="entry name" value="SecE"/>
    <property type="match status" value="1"/>
</dbReference>
<evidence type="ECO:0000256" key="7">
    <source>
        <dbReference type="ARBA" id="ARBA00023010"/>
    </source>
</evidence>
<keyword evidence="6 9" id="KW-1133">Transmembrane helix</keyword>
<dbReference type="PANTHER" id="PTHR33910:SF1">
    <property type="entry name" value="PROTEIN TRANSLOCASE SUBUNIT SECE"/>
    <property type="match status" value="1"/>
</dbReference>
<organism evidence="10 11">
    <name type="scientific">Anaerosporobacter mobilis DSM 15930</name>
    <dbReference type="NCBI Taxonomy" id="1120996"/>
    <lineage>
        <taxon>Bacteria</taxon>
        <taxon>Bacillati</taxon>
        <taxon>Bacillota</taxon>
        <taxon>Clostridia</taxon>
        <taxon>Lachnospirales</taxon>
        <taxon>Lachnospiraceae</taxon>
        <taxon>Anaerosporobacter</taxon>
    </lineage>
</organism>
<evidence type="ECO:0000256" key="5">
    <source>
        <dbReference type="ARBA" id="ARBA00022927"/>
    </source>
</evidence>
<comment type="similarity">
    <text evidence="9">Belongs to the SecE/SEC61-gamma family.</text>
</comment>
<dbReference type="InterPro" id="IPR038379">
    <property type="entry name" value="SecE_sf"/>
</dbReference>
<dbReference type="GO" id="GO:0043952">
    <property type="term" value="P:protein transport by the Sec complex"/>
    <property type="evidence" value="ECO:0007669"/>
    <property type="project" value="UniProtKB-UniRule"/>
</dbReference>
<keyword evidence="3 9" id="KW-1003">Cell membrane</keyword>
<evidence type="ECO:0000256" key="8">
    <source>
        <dbReference type="ARBA" id="ARBA00023136"/>
    </source>
</evidence>
<comment type="subunit">
    <text evidence="9">Component of the Sec protein translocase complex. Heterotrimer consisting of SecY, SecE and SecG subunits. The heterotrimers can form oligomers, although 1 heterotrimer is thought to be able to translocate proteins. Interacts with the ribosome. Interacts with SecDF, and other proteins may be involved. Interacts with SecA.</text>
</comment>
<dbReference type="EMBL" id="FRCP01000010">
    <property type="protein sequence ID" value="SHM47144.1"/>
    <property type="molecule type" value="Genomic_DNA"/>
</dbReference>
<dbReference type="Gene3D" id="1.20.5.1030">
    <property type="entry name" value="Preprotein translocase secy subunit"/>
    <property type="match status" value="1"/>
</dbReference>
<evidence type="ECO:0000256" key="1">
    <source>
        <dbReference type="ARBA" id="ARBA00004370"/>
    </source>
</evidence>
<feature type="transmembrane region" description="Helical" evidence="9">
    <location>
        <begin position="39"/>
        <end position="60"/>
    </location>
</feature>